<evidence type="ECO:0000313" key="3">
    <source>
        <dbReference type="Proteomes" id="UP000277580"/>
    </source>
</evidence>
<keyword evidence="3" id="KW-1185">Reference proteome</keyword>
<feature type="transmembrane region" description="Helical" evidence="1">
    <location>
        <begin position="117"/>
        <end position="140"/>
    </location>
</feature>
<evidence type="ECO:0000313" key="2">
    <source>
        <dbReference type="EMBL" id="RPB10327.1"/>
    </source>
</evidence>
<dbReference type="InParanoid" id="A0A3N4KIE2"/>
<evidence type="ECO:0008006" key="4">
    <source>
        <dbReference type="Google" id="ProtNLM"/>
    </source>
</evidence>
<evidence type="ECO:0000256" key="1">
    <source>
        <dbReference type="SAM" id="Phobius"/>
    </source>
</evidence>
<keyword evidence="1" id="KW-1133">Transmembrane helix</keyword>
<dbReference type="Proteomes" id="UP000277580">
    <property type="component" value="Unassembled WGS sequence"/>
</dbReference>
<proteinExistence type="predicted"/>
<protein>
    <recommendedName>
        <fullName evidence="4">Transmembrane protein</fullName>
    </recommendedName>
</protein>
<organism evidence="2 3">
    <name type="scientific">Morchella conica CCBAS932</name>
    <dbReference type="NCBI Taxonomy" id="1392247"/>
    <lineage>
        <taxon>Eukaryota</taxon>
        <taxon>Fungi</taxon>
        <taxon>Dikarya</taxon>
        <taxon>Ascomycota</taxon>
        <taxon>Pezizomycotina</taxon>
        <taxon>Pezizomycetes</taxon>
        <taxon>Pezizales</taxon>
        <taxon>Morchellaceae</taxon>
        <taxon>Morchella</taxon>
    </lineage>
</organism>
<dbReference type="EMBL" id="ML119144">
    <property type="protein sequence ID" value="RPB10327.1"/>
    <property type="molecule type" value="Genomic_DNA"/>
</dbReference>
<keyword evidence="1" id="KW-0472">Membrane</keyword>
<keyword evidence="1" id="KW-0812">Transmembrane</keyword>
<gene>
    <name evidence="2" type="ORF">P167DRAFT_272166</name>
</gene>
<dbReference type="AlphaFoldDB" id="A0A3N4KIE2"/>
<name>A0A3N4KIE2_9PEZI</name>
<reference evidence="2 3" key="1">
    <citation type="journal article" date="2018" name="Nat. Ecol. Evol.">
        <title>Pezizomycetes genomes reveal the molecular basis of ectomycorrhizal truffle lifestyle.</title>
        <authorList>
            <person name="Murat C."/>
            <person name="Payen T."/>
            <person name="Noel B."/>
            <person name="Kuo A."/>
            <person name="Morin E."/>
            <person name="Chen J."/>
            <person name="Kohler A."/>
            <person name="Krizsan K."/>
            <person name="Balestrini R."/>
            <person name="Da Silva C."/>
            <person name="Montanini B."/>
            <person name="Hainaut M."/>
            <person name="Levati E."/>
            <person name="Barry K.W."/>
            <person name="Belfiori B."/>
            <person name="Cichocki N."/>
            <person name="Clum A."/>
            <person name="Dockter R.B."/>
            <person name="Fauchery L."/>
            <person name="Guy J."/>
            <person name="Iotti M."/>
            <person name="Le Tacon F."/>
            <person name="Lindquist E.A."/>
            <person name="Lipzen A."/>
            <person name="Malagnac F."/>
            <person name="Mello A."/>
            <person name="Molinier V."/>
            <person name="Miyauchi S."/>
            <person name="Poulain J."/>
            <person name="Riccioni C."/>
            <person name="Rubini A."/>
            <person name="Sitrit Y."/>
            <person name="Splivallo R."/>
            <person name="Traeger S."/>
            <person name="Wang M."/>
            <person name="Zifcakova L."/>
            <person name="Wipf D."/>
            <person name="Zambonelli A."/>
            <person name="Paolocci F."/>
            <person name="Nowrousian M."/>
            <person name="Ottonello S."/>
            <person name="Baldrian P."/>
            <person name="Spatafora J.W."/>
            <person name="Henrissat B."/>
            <person name="Nagy L.G."/>
            <person name="Aury J.M."/>
            <person name="Wincker P."/>
            <person name="Grigoriev I.V."/>
            <person name="Bonfante P."/>
            <person name="Martin F.M."/>
        </authorList>
    </citation>
    <scope>NUCLEOTIDE SEQUENCE [LARGE SCALE GENOMIC DNA]</scope>
    <source>
        <strain evidence="2 3">CCBAS932</strain>
    </source>
</reference>
<dbReference type="OrthoDB" id="10568951at2759"/>
<sequence>MRSYISSPVLKTMKFLSKNIVVSSLILFLLISLLALPSTCTGTTSTCGATDKTFSPLITEAAIGGPKPAVVNTDIKAKTKTKSKHVYSFGGDEEEDHDVNSAASTSHWPARRCSSGAWMLADMFVGIGGALFMSGVRLWVGFLCRTAR</sequence>
<accession>A0A3N4KIE2</accession>